<dbReference type="Proteomes" id="UP001238496">
    <property type="component" value="Unassembled WGS sequence"/>
</dbReference>
<evidence type="ECO:0000313" key="1">
    <source>
        <dbReference type="EMBL" id="MDQ0420003.1"/>
    </source>
</evidence>
<protein>
    <submittedName>
        <fullName evidence="1">Uncharacterized protein</fullName>
    </submittedName>
</protein>
<dbReference type="EMBL" id="JAUSUW010000002">
    <property type="protein sequence ID" value="MDQ0420003.1"/>
    <property type="molecule type" value="Genomic_DNA"/>
</dbReference>
<organism evidence="1 2">
    <name type="scientific">Peteryoungia aggregata LMG 23059</name>
    <dbReference type="NCBI Taxonomy" id="1368425"/>
    <lineage>
        <taxon>Bacteria</taxon>
        <taxon>Pseudomonadati</taxon>
        <taxon>Pseudomonadota</taxon>
        <taxon>Alphaproteobacteria</taxon>
        <taxon>Hyphomicrobiales</taxon>
        <taxon>Rhizobiaceae</taxon>
        <taxon>Peteryoungia</taxon>
    </lineage>
</organism>
<accession>A0ABU0G3V5</accession>
<name>A0ABU0G3V5_9HYPH</name>
<evidence type="ECO:0000313" key="2">
    <source>
        <dbReference type="Proteomes" id="UP001238496"/>
    </source>
</evidence>
<dbReference type="RefSeq" id="WP_307370041.1">
    <property type="nucleotide sequence ID" value="NZ_JAUSUW010000002.1"/>
</dbReference>
<keyword evidence="2" id="KW-1185">Reference proteome</keyword>
<gene>
    <name evidence="1" type="ORF">J2045_001016</name>
</gene>
<sequence length="101" mass="11339">MHLVAMKILGSVFRVEGTPWDYKNHLRPLAQGIEGFATCEVVLPDPDGVLTTRPQPAELHFYRIVQLHDSVEEIDLYDGPKLILKFRPLTLADLEAENGTA</sequence>
<proteinExistence type="predicted"/>
<reference evidence="1 2" key="1">
    <citation type="submission" date="2023-07" db="EMBL/GenBank/DDBJ databases">
        <title>Genomic Encyclopedia of Type Strains, Phase IV (KMG-IV): sequencing the most valuable type-strain genomes for metagenomic binning, comparative biology and taxonomic classification.</title>
        <authorList>
            <person name="Goeker M."/>
        </authorList>
    </citation>
    <scope>NUCLEOTIDE SEQUENCE [LARGE SCALE GENOMIC DNA]</scope>
    <source>
        <strain evidence="1 2">DSM 1111</strain>
    </source>
</reference>
<comment type="caution">
    <text evidence="1">The sequence shown here is derived from an EMBL/GenBank/DDBJ whole genome shotgun (WGS) entry which is preliminary data.</text>
</comment>